<dbReference type="InterPro" id="IPR036390">
    <property type="entry name" value="WH_DNA-bd_sf"/>
</dbReference>
<reference evidence="3 4" key="1">
    <citation type="submission" date="2016-02" db="EMBL/GenBank/DDBJ databases">
        <title>Draft genome sequence of Hydrogenophaga sp. LPB0072.</title>
        <authorList>
            <person name="Shin S.-K."/>
            <person name="Yi H."/>
        </authorList>
    </citation>
    <scope>NUCLEOTIDE SEQUENCE [LARGE SCALE GENOMIC DNA]</scope>
    <source>
        <strain evidence="3 4">LPB0072</strain>
    </source>
</reference>
<organism evidence="2 5">
    <name type="scientific">Hydrogenophaga crassostreae</name>
    <dbReference type="NCBI Taxonomy" id="1763535"/>
    <lineage>
        <taxon>Bacteria</taxon>
        <taxon>Pseudomonadati</taxon>
        <taxon>Pseudomonadota</taxon>
        <taxon>Betaproteobacteria</taxon>
        <taxon>Burkholderiales</taxon>
        <taxon>Comamonadaceae</taxon>
        <taxon>Hydrogenophaga</taxon>
    </lineage>
</organism>
<evidence type="ECO:0000313" key="2">
    <source>
        <dbReference type="EMBL" id="AOW14898.1"/>
    </source>
</evidence>
<dbReference type="KEGG" id="hyl:LPB072_20820"/>
<dbReference type="STRING" id="1763535.LPB072_20820"/>
<dbReference type="InterPro" id="IPR036388">
    <property type="entry name" value="WH-like_DNA-bd_sf"/>
</dbReference>
<evidence type="ECO:0000256" key="1">
    <source>
        <dbReference type="SAM" id="MobiDB-lite"/>
    </source>
</evidence>
<dbReference type="SUPFAM" id="SSF46785">
    <property type="entry name" value="Winged helix' DNA-binding domain"/>
    <property type="match status" value="1"/>
</dbReference>
<dbReference type="OrthoDB" id="8893470at2"/>
<dbReference type="Proteomes" id="UP000185657">
    <property type="component" value="Unassembled WGS sequence"/>
</dbReference>
<sequence>MEQPLLRLGLLGFPDEVGLRLQAWASEVHEGWPLWQCCDPHLADAWMINGAAVEVLGRDELVIVHPYGGGERLTLHRAEVDRPLAFAQPLPEGFASAEFFDASDERSVRQRLQRFEAWLRPLRSQFALGAAVAGRRDSLSGVVHVVNDGKLLAVLDFGRWQAGISVPARPGELSMAEWVTQPGPVADIPTSFIRLPLHRMMWIYAVRTSTDVLPERYRTQSIYLRRVPMVPARWFGPEHLVLMQALSEKPATFDELVDRIELAPAELARHLAALFHAGGLTTDPESARRAERHTRRSMNQLDLDEDETDSDLKNRIRSSDQAVPTTILREARHSPLRVSGQGR</sequence>
<keyword evidence="4" id="KW-1185">Reference proteome</keyword>
<dbReference type="Proteomes" id="UP000185680">
    <property type="component" value="Chromosome"/>
</dbReference>
<evidence type="ECO:0000313" key="5">
    <source>
        <dbReference type="Proteomes" id="UP000185680"/>
    </source>
</evidence>
<gene>
    <name evidence="2" type="ORF">LPB072_20820</name>
    <name evidence="3" type="ORF">LPB72_12485</name>
</gene>
<dbReference type="RefSeq" id="WP_066091130.1">
    <property type="nucleotide sequence ID" value="NZ_CP017476.1"/>
</dbReference>
<name>A0A167HMQ8_9BURK</name>
<reference evidence="2 5" key="2">
    <citation type="submission" date="2016-10" db="EMBL/GenBank/DDBJ databases">
        <title>Hydorgenophaga sp. LPB0072 isolated from gastropod.</title>
        <authorList>
            <person name="Kim E."/>
            <person name="Yi H."/>
        </authorList>
    </citation>
    <scope>NUCLEOTIDE SEQUENCE [LARGE SCALE GENOMIC DNA]</scope>
    <source>
        <strain evidence="2 5">LPB0072</strain>
    </source>
</reference>
<protein>
    <submittedName>
        <fullName evidence="2">Uncharacterized protein</fullName>
    </submittedName>
</protein>
<proteinExistence type="predicted"/>
<evidence type="ECO:0000313" key="4">
    <source>
        <dbReference type="Proteomes" id="UP000185657"/>
    </source>
</evidence>
<dbReference type="AlphaFoldDB" id="A0A167HMQ8"/>
<dbReference type="EMBL" id="CP017476">
    <property type="protein sequence ID" value="AOW14898.1"/>
    <property type="molecule type" value="Genomic_DNA"/>
</dbReference>
<feature type="region of interest" description="Disordered" evidence="1">
    <location>
        <begin position="282"/>
        <end position="343"/>
    </location>
</feature>
<dbReference type="EMBL" id="LVWD01000015">
    <property type="protein sequence ID" value="OAD41464.1"/>
    <property type="molecule type" value="Genomic_DNA"/>
</dbReference>
<accession>A0A167HMQ8</accession>
<dbReference type="Gene3D" id="1.10.10.10">
    <property type="entry name" value="Winged helix-like DNA-binding domain superfamily/Winged helix DNA-binding domain"/>
    <property type="match status" value="1"/>
</dbReference>
<evidence type="ECO:0000313" key="3">
    <source>
        <dbReference type="EMBL" id="OAD41464.1"/>
    </source>
</evidence>